<dbReference type="Pfam" id="PF01865">
    <property type="entry name" value="PhoU_div"/>
    <property type="match status" value="1"/>
</dbReference>
<dbReference type="InterPro" id="IPR052912">
    <property type="entry name" value="UPF0111_domain"/>
</dbReference>
<name>A0A7D4NQ18_9GAMM</name>
<dbReference type="Gene3D" id="1.20.58.220">
    <property type="entry name" value="Phosphate transport system protein phou homolog 2, domain 2"/>
    <property type="match status" value="1"/>
</dbReference>
<protein>
    <submittedName>
        <fullName evidence="2">DUF47 family protein</fullName>
    </submittedName>
</protein>
<dbReference type="EMBL" id="CP054020">
    <property type="protein sequence ID" value="QKI88330.1"/>
    <property type="molecule type" value="Genomic_DNA"/>
</dbReference>
<dbReference type="InterPro" id="IPR038078">
    <property type="entry name" value="PhoU-like_sf"/>
</dbReference>
<comment type="similarity">
    <text evidence="1">Belongs to the UPF0111 family.</text>
</comment>
<dbReference type="AlphaFoldDB" id="A0A7D4NQ18"/>
<dbReference type="Proteomes" id="UP000504724">
    <property type="component" value="Chromosome"/>
</dbReference>
<dbReference type="KEGG" id="txa:HQN79_01425"/>
<sequence length="209" mass="24302">MFRSLLQKYVLPREVDFLGALNQHAQAIKRITHDLQSCFIEGDEICCQAVTEDEHQAKNIKESNMNELLNSFITPIDRESIFRIISQLDWLAVSIRHFIIEAKAYEIRELHNGYNTIFSQICLSSEHLAKGFEKLIEKDHLAVALEAQNVRDSYDYLVDIYVEKMALLSKSNNLQEMFIHRELLLQLKEIGKRFQICANSLEDILVKMS</sequence>
<evidence type="ECO:0000256" key="1">
    <source>
        <dbReference type="ARBA" id="ARBA00008591"/>
    </source>
</evidence>
<evidence type="ECO:0000313" key="3">
    <source>
        <dbReference type="Proteomes" id="UP000504724"/>
    </source>
</evidence>
<keyword evidence="3" id="KW-1185">Reference proteome</keyword>
<dbReference type="PANTHER" id="PTHR37298:SF1">
    <property type="entry name" value="UPF0111 PROTEIN YKAA"/>
    <property type="match status" value="1"/>
</dbReference>
<dbReference type="InterPro" id="IPR018445">
    <property type="entry name" value="Put_Phosphate_transp_reg"/>
</dbReference>
<accession>A0A7D4NQ18</accession>
<evidence type="ECO:0000313" key="2">
    <source>
        <dbReference type="EMBL" id="QKI88330.1"/>
    </source>
</evidence>
<proteinExistence type="inferred from homology"/>
<organism evidence="2 3">
    <name type="scientific">Thiomicrorhabdus xiamenensis</name>
    <dbReference type="NCBI Taxonomy" id="2739063"/>
    <lineage>
        <taxon>Bacteria</taxon>
        <taxon>Pseudomonadati</taxon>
        <taxon>Pseudomonadota</taxon>
        <taxon>Gammaproteobacteria</taxon>
        <taxon>Thiotrichales</taxon>
        <taxon>Piscirickettsiaceae</taxon>
        <taxon>Thiomicrorhabdus</taxon>
    </lineage>
</organism>
<gene>
    <name evidence="2" type="ORF">HQN79_01425</name>
</gene>
<reference evidence="2 3" key="1">
    <citation type="submission" date="2020-05" db="EMBL/GenBank/DDBJ databases">
        <title>Thiomicrorhabdus sediminis sp.nov. and Thiomicrorhabdus xiamenensis sp.nov., novel sulfur-oxidizing bacteria isolated from coastal sediment.</title>
        <authorList>
            <person name="Liu X."/>
        </authorList>
    </citation>
    <scope>NUCLEOTIDE SEQUENCE [LARGE SCALE GENOMIC DNA]</scope>
    <source>
        <strain evidence="2 3">G2</strain>
    </source>
</reference>
<dbReference type="RefSeq" id="WP_173283926.1">
    <property type="nucleotide sequence ID" value="NZ_CP054020.1"/>
</dbReference>
<dbReference type="PANTHER" id="PTHR37298">
    <property type="entry name" value="UPF0111 PROTEIN YKAA"/>
    <property type="match status" value="1"/>
</dbReference>